<reference evidence="2" key="1">
    <citation type="submission" date="2018-05" db="EMBL/GenBank/DDBJ databases">
        <title>Draft genome of Mucuna pruriens seed.</title>
        <authorList>
            <person name="Nnadi N.E."/>
            <person name="Vos R."/>
            <person name="Hasami M.H."/>
            <person name="Devisetty U.K."/>
            <person name="Aguiy J.C."/>
        </authorList>
    </citation>
    <scope>NUCLEOTIDE SEQUENCE [LARGE SCALE GENOMIC DNA]</scope>
    <source>
        <strain evidence="2">JCA_2017</strain>
    </source>
</reference>
<feature type="compositionally biased region" description="Polar residues" evidence="1">
    <location>
        <begin position="99"/>
        <end position="122"/>
    </location>
</feature>
<gene>
    <name evidence="2" type="ORF">CR513_37743</name>
</gene>
<accession>A0A371FU11</accession>
<proteinExistence type="predicted"/>
<feature type="compositionally biased region" description="Polar residues" evidence="1">
    <location>
        <begin position="44"/>
        <end position="57"/>
    </location>
</feature>
<dbReference type="EMBL" id="QJKJ01007899">
    <property type="protein sequence ID" value="RDX81553.1"/>
    <property type="molecule type" value="Genomic_DNA"/>
</dbReference>
<evidence type="ECO:0000256" key="1">
    <source>
        <dbReference type="SAM" id="MobiDB-lite"/>
    </source>
</evidence>
<dbReference type="AlphaFoldDB" id="A0A371FU11"/>
<evidence type="ECO:0000313" key="3">
    <source>
        <dbReference type="Proteomes" id="UP000257109"/>
    </source>
</evidence>
<dbReference type="Proteomes" id="UP000257109">
    <property type="component" value="Unassembled WGS sequence"/>
</dbReference>
<keyword evidence="3" id="KW-1185">Reference proteome</keyword>
<comment type="caution">
    <text evidence="2">The sequence shown here is derived from an EMBL/GenBank/DDBJ whole genome shotgun (WGS) entry which is preliminary data.</text>
</comment>
<feature type="non-terminal residue" evidence="2">
    <location>
        <position position="1"/>
    </location>
</feature>
<feature type="compositionally biased region" description="Polar residues" evidence="1">
    <location>
        <begin position="77"/>
        <end position="91"/>
    </location>
</feature>
<feature type="region of interest" description="Disordered" evidence="1">
    <location>
        <begin position="36"/>
        <end position="122"/>
    </location>
</feature>
<evidence type="ECO:0000313" key="2">
    <source>
        <dbReference type="EMBL" id="RDX81553.1"/>
    </source>
</evidence>
<organism evidence="2 3">
    <name type="scientific">Mucuna pruriens</name>
    <name type="common">Velvet bean</name>
    <name type="synonym">Dolichos pruriens</name>
    <dbReference type="NCBI Taxonomy" id="157652"/>
    <lineage>
        <taxon>Eukaryota</taxon>
        <taxon>Viridiplantae</taxon>
        <taxon>Streptophyta</taxon>
        <taxon>Embryophyta</taxon>
        <taxon>Tracheophyta</taxon>
        <taxon>Spermatophyta</taxon>
        <taxon>Magnoliopsida</taxon>
        <taxon>eudicotyledons</taxon>
        <taxon>Gunneridae</taxon>
        <taxon>Pentapetalae</taxon>
        <taxon>rosids</taxon>
        <taxon>fabids</taxon>
        <taxon>Fabales</taxon>
        <taxon>Fabaceae</taxon>
        <taxon>Papilionoideae</taxon>
        <taxon>50 kb inversion clade</taxon>
        <taxon>NPAAA clade</taxon>
        <taxon>indigoferoid/millettioid clade</taxon>
        <taxon>Phaseoleae</taxon>
        <taxon>Mucuna</taxon>
    </lineage>
</organism>
<name>A0A371FU11_MUCPR</name>
<sequence>MARMSSPETLSSSFYEKVVGSVASNFADLVIVGERIEPGLKRGQTAQTNSHTSSSRKPVQERRKRETNAITIDPSKSYGQERNSGPQQVTLGQLGMVVSTDSPTQNEAEATGTPNAQNTRPV</sequence>
<feature type="compositionally biased region" description="Basic and acidic residues" evidence="1">
    <location>
        <begin position="58"/>
        <end position="67"/>
    </location>
</feature>
<protein>
    <submittedName>
        <fullName evidence="2">Uncharacterized protein</fullName>
    </submittedName>
</protein>